<dbReference type="EnsemblMetazoa" id="CJA41819.1">
    <property type="protein sequence ID" value="CJA41819.1"/>
    <property type="gene ID" value="WBGene00217667"/>
</dbReference>
<dbReference type="AlphaFoldDB" id="A0A8R1ESS6"/>
<evidence type="ECO:0000313" key="1">
    <source>
        <dbReference type="EnsemblMetazoa" id="CJA41819.1"/>
    </source>
</evidence>
<reference evidence="2" key="1">
    <citation type="submission" date="2010-08" db="EMBL/GenBank/DDBJ databases">
        <authorList>
            <consortium name="Caenorhabditis japonica Sequencing Consortium"/>
            <person name="Wilson R.K."/>
        </authorList>
    </citation>
    <scope>NUCLEOTIDE SEQUENCE [LARGE SCALE GENOMIC DNA]</scope>
    <source>
        <strain evidence="2">DF5081</strain>
    </source>
</reference>
<evidence type="ECO:0000313" key="2">
    <source>
        <dbReference type="Proteomes" id="UP000005237"/>
    </source>
</evidence>
<protein>
    <submittedName>
        <fullName evidence="1">Uncharacterized protein</fullName>
    </submittedName>
</protein>
<sequence length="34" mass="3752">GVLVVVVGQSQFIAPSSLLPSSNERERKLRAWVE</sequence>
<keyword evidence="2" id="KW-1185">Reference proteome</keyword>
<organism evidence="1 2">
    <name type="scientific">Caenorhabditis japonica</name>
    <dbReference type="NCBI Taxonomy" id="281687"/>
    <lineage>
        <taxon>Eukaryota</taxon>
        <taxon>Metazoa</taxon>
        <taxon>Ecdysozoa</taxon>
        <taxon>Nematoda</taxon>
        <taxon>Chromadorea</taxon>
        <taxon>Rhabditida</taxon>
        <taxon>Rhabditina</taxon>
        <taxon>Rhabditomorpha</taxon>
        <taxon>Rhabditoidea</taxon>
        <taxon>Rhabditidae</taxon>
        <taxon>Peloderinae</taxon>
        <taxon>Caenorhabditis</taxon>
    </lineage>
</organism>
<proteinExistence type="predicted"/>
<reference evidence="1" key="2">
    <citation type="submission" date="2022-06" db="UniProtKB">
        <authorList>
            <consortium name="EnsemblMetazoa"/>
        </authorList>
    </citation>
    <scope>IDENTIFICATION</scope>
    <source>
        <strain evidence="1">DF5081</strain>
    </source>
</reference>
<accession>A0A8R1ESS6</accession>
<name>A0A8R1ESS6_CAEJA</name>
<dbReference type="Proteomes" id="UP000005237">
    <property type="component" value="Unassembled WGS sequence"/>
</dbReference>